<feature type="transmembrane region" description="Helical" evidence="6">
    <location>
        <begin position="159"/>
        <end position="177"/>
    </location>
</feature>
<evidence type="ECO:0000256" key="6">
    <source>
        <dbReference type="SAM" id="Phobius"/>
    </source>
</evidence>
<dbReference type="PANTHER" id="PTHR39087:SF2">
    <property type="entry name" value="UPF0104 MEMBRANE PROTEIN MJ1595"/>
    <property type="match status" value="1"/>
</dbReference>
<dbReference type="InterPro" id="IPR022791">
    <property type="entry name" value="L-PG_synthase/AglD"/>
</dbReference>
<keyword evidence="4 6" id="KW-1133">Transmembrane helix</keyword>
<feature type="transmembrane region" description="Helical" evidence="6">
    <location>
        <begin position="251"/>
        <end position="276"/>
    </location>
</feature>
<dbReference type="Proteomes" id="UP000248790">
    <property type="component" value="Unassembled WGS sequence"/>
</dbReference>
<comment type="subcellular location">
    <subcellularLocation>
        <location evidence="1">Cell membrane</location>
        <topology evidence="1">Multi-pass membrane protein</topology>
    </subcellularLocation>
</comment>
<reference evidence="7 8" key="1">
    <citation type="submission" date="2018-06" db="EMBL/GenBank/DDBJ databases">
        <title>Genomic Encyclopedia of Archaeal and Bacterial Type Strains, Phase II (KMG-II): from individual species to whole genera.</title>
        <authorList>
            <person name="Goeker M."/>
        </authorList>
    </citation>
    <scope>NUCLEOTIDE SEQUENCE [LARGE SCALE GENOMIC DNA]</scope>
    <source>
        <strain evidence="7 8">DSM 21851</strain>
    </source>
</reference>
<dbReference type="NCBIfam" id="TIGR00374">
    <property type="entry name" value="flippase-like domain"/>
    <property type="match status" value="1"/>
</dbReference>
<dbReference type="Pfam" id="PF03706">
    <property type="entry name" value="LPG_synthase_TM"/>
    <property type="match status" value="1"/>
</dbReference>
<sequence length="326" mass="35938">MMRFLRKILPFCLAIALLAYALNDISFVDITRQFQQAHYGWIALVALITVLTYLIRSKRWQQPLKALGYYPTAFRAMVAMLAGVIASLIVPGSGELTRCATLQRTDSVPFSQGIGSVVAERVIDLLMLGVVLLLTVLLELNRMQIYLSGLSLNIPNVSGWWLFFGCLVTGLLSWLSWRWLLQSTFQQHSIVLKLTNAARGVWAGFSAIRSLPKPYLFVLLTVGTYFLFWLSTYCLLLSLDRTHSLPPSAALTILAVSSLGGLAVPTQGGIGTYHFFVSRVLVLYGFTPAEGAVIATFLHAVGFGINLLLSSLSFVLVPFILADKTK</sequence>
<comment type="caution">
    <text evidence="7">The sequence shown here is derived from an EMBL/GenBank/DDBJ whole genome shotgun (WGS) entry which is preliminary data.</text>
</comment>
<keyword evidence="3 6" id="KW-0812">Transmembrane</keyword>
<evidence type="ECO:0008006" key="9">
    <source>
        <dbReference type="Google" id="ProtNLM"/>
    </source>
</evidence>
<feature type="transmembrane region" description="Helical" evidence="6">
    <location>
        <begin position="37"/>
        <end position="55"/>
    </location>
</feature>
<evidence type="ECO:0000256" key="3">
    <source>
        <dbReference type="ARBA" id="ARBA00022692"/>
    </source>
</evidence>
<dbReference type="GO" id="GO:0005886">
    <property type="term" value="C:plasma membrane"/>
    <property type="evidence" value="ECO:0007669"/>
    <property type="project" value="UniProtKB-SubCell"/>
</dbReference>
<evidence type="ECO:0000313" key="7">
    <source>
        <dbReference type="EMBL" id="RAJ98164.1"/>
    </source>
</evidence>
<evidence type="ECO:0000256" key="1">
    <source>
        <dbReference type="ARBA" id="ARBA00004651"/>
    </source>
</evidence>
<feature type="transmembrane region" description="Helical" evidence="6">
    <location>
        <begin position="67"/>
        <end position="90"/>
    </location>
</feature>
<evidence type="ECO:0000313" key="8">
    <source>
        <dbReference type="Proteomes" id="UP000248790"/>
    </source>
</evidence>
<gene>
    <name evidence="7" type="ORF">LX87_03072</name>
</gene>
<keyword evidence="2" id="KW-1003">Cell membrane</keyword>
<dbReference type="PANTHER" id="PTHR39087">
    <property type="entry name" value="UPF0104 MEMBRANE PROTEIN MJ1595"/>
    <property type="match status" value="1"/>
</dbReference>
<keyword evidence="8" id="KW-1185">Reference proteome</keyword>
<proteinExistence type="predicted"/>
<organism evidence="7 8">
    <name type="scientific">Larkinella arboricola</name>
    <dbReference type="NCBI Taxonomy" id="643671"/>
    <lineage>
        <taxon>Bacteria</taxon>
        <taxon>Pseudomonadati</taxon>
        <taxon>Bacteroidota</taxon>
        <taxon>Cytophagia</taxon>
        <taxon>Cytophagales</taxon>
        <taxon>Spirosomataceae</taxon>
        <taxon>Larkinella</taxon>
    </lineage>
</organism>
<evidence type="ECO:0000256" key="2">
    <source>
        <dbReference type="ARBA" id="ARBA00022475"/>
    </source>
</evidence>
<feature type="transmembrane region" description="Helical" evidence="6">
    <location>
        <begin position="110"/>
        <end position="138"/>
    </location>
</feature>
<name>A0A327X1J2_LARAB</name>
<dbReference type="RefSeq" id="WP_111629094.1">
    <property type="nucleotide sequence ID" value="NZ_QLMC01000003.1"/>
</dbReference>
<dbReference type="AlphaFoldDB" id="A0A327X1J2"/>
<dbReference type="EMBL" id="QLMC01000003">
    <property type="protein sequence ID" value="RAJ98164.1"/>
    <property type="molecule type" value="Genomic_DNA"/>
</dbReference>
<evidence type="ECO:0000256" key="4">
    <source>
        <dbReference type="ARBA" id="ARBA00022989"/>
    </source>
</evidence>
<feature type="transmembrane region" description="Helical" evidence="6">
    <location>
        <begin position="215"/>
        <end position="239"/>
    </location>
</feature>
<keyword evidence="5 6" id="KW-0472">Membrane</keyword>
<protein>
    <recommendedName>
        <fullName evidence="9">Lysylphosphatidylglycerol synthase-like protein</fullName>
    </recommendedName>
</protein>
<feature type="transmembrane region" description="Helical" evidence="6">
    <location>
        <begin position="296"/>
        <end position="321"/>
    </location>
</feature>
<evidence type="ECO:0000256" key="5">
    <source>
        <dbReference type="ARBA" id="ARBA00023136"/>
    </source>
</evidence>
<dbReference type="OrthoDB" id="9812094at2"/>
<accession>A0A327X1J2</accession>